<feature type="compositionally biased region" description="Basic and acidic residues" evidence="1">
    <location>
        <begin position="71"/>
        <end position="82"/>
    </location>
</feature>
<dbReference type="Proteomes" id="UP000233060">
    <property type="component" value="Unassembled WGS sequence"/>
</dbReference>
<feature type="region of interest" description="Disordered" evidence="1">
    <location>
        <begin position="1"/>
        <end position="89"/>
    </location>
</feature>
<dbReference type="OMA" id="FAVCKCP"/>
<protein>
    <submittedName>
        <fullName evidence="2">Uncharacterized protein</fullName>
    </submittedName>
</protein>
<organism evidence="2 3">
    <name type="scientific">Cercocebus atys</name>
    <name type="common">Sooty mangabey</name>
    <name type="synonym">Cercocebus torquatus atys</name>
    <dbReference type="NCBI Taxonomy" id="9531"/>
    <lineage>
        <taxon>Eukaryota</taxon>
        <taxon>Metazoa</taxon>
        <taxon>Chordata</taxon>
        <taxon>Craniata</taxon>
        <taxon>Vertebrata</taxon>
        <taxon>Euteleostomi</taxon>
        <taxon>Mammalia</taxon>
        <taxon>Eutheria</taxon>
        <taxon>Euarchontoglires</taxon>
        <taxon>Primates</taxon>
        <taxon>Haplorrhini</taxon>
        <taxon>Catarrhini</taxon>
        <taxon>Cercopithecidae</taxon>
        <taxon>Cercopithecinae</taxon>
        <taxon>Cercocebus</taxon>
    </lineage>
</organism>
<evidence type="ECO:0000256" key="1">
    <source>
        <dbReference type="SAM" id="MobiDB-lite"/>
    </source>
</evidence>
<evidence type="ECO:0000313" key="3">
    <source>
        <dbReference type="Proteomes" id="UP000233060"/>
    </source>
</evidence>
<dbReference type="GeneTree" id="ENSGT00910000147689"/>
<keyword evidence="3" id="KW-1185">Reference proteome</keyword>
<sequence length="89" mass="9264">MFAVCKCPGVGSRAMPSGSPPLPQSSDAAALAWEPAPPQEPAVQRSTGGGRGPRTPSRRLVAGLPGQKPVGRRDGPQDGEGHHRLHVRQ</sequence>
<name>A0A2K5L1W1_CERAT</name>
<evidence type="ECO:0000313" key="2">
    <source>
        <dbReference type="Ensembl" id="ENSCATP00000006925.1"/>
    </source>
</evidence>
<reference evidence="2" key="2">
    <citation type="submission" date="2025-09" db="UniProtKB">
        <authorList>
            <consortium name="Ensembl"/>
        </authorList>
    </citation>
    <scope>IDENTIFICATION</scope>
</reference>
<dbReference type="AlphaFoldDB" id="A0A2K5L1W1"/>
<accession>A0A2K5L1W1</accession>
<dbReference type="Ensembl" id="ENSCATT00000024423.1">
    <property type="protein sequence ID" value="ENSCATP00000006925.1"/>
    <property type="gene ID" value="ENSCATG00000021152.1"/>
</dbReference>
<proteinExistence type="predicted"/>
<reference evidence="2" key="1">
    <citation type="submission" date="2025-08" db="UniProtKB">
        <authorList>
            <consortium name="Ensembl"/>
        </authorList>
    </citation>
    <scope>IDENTIFICATION</scope>
</reference>
<dbReference type="Bgee" id="ENSCATG00000021152">
    <property type="expression patterns" value="Expressed in skeletal muscle tissue and 8 other cell types or tissues"/>
</dbReference>